<gene>
    <name evidence="4" type="ORF">F9U64_15090</name>
</gene>
<dbReference type="Proteomes" id="UP000480246">
    <property type="component" value="Unassembled WGS sequence"/>
</dbReference>
<keyword evidence="1" id="KW-0378">Hydrolase</keyword>
<dbReference type="SMART" id="SM00849">
    <property type="entry name" value="Lactamase_B"/>
    <property type="match status" value="1"/>
</dbReference>
<organism evidence="4 5">
    <name type="scientific">Gracilibacillus oryzae</name>
    <dbReference type="NCBI Taxonomy" id="1672701"/>
    <lineage>
        <taxon>Bacteria</taxon>
        <taxon>Bacillati</taxon>
        <taxon>Bacillota</taxon>
        <taxon>Bacilli</taxon>
        <taxon>Bacillales</taxon>
        <taxon>Bacillaceae</taxon>
        <taxon>Gracilibacillus</taxon>
    </lineage>
</organism>
<evidence type="ECO:0000256" key="1">
    <source>
        <dbReference type="ARBA" id="ARBA00022839"/>
    </source>
</evidence>
<protein>
    <recommendedName>
        <fullName evidence="3">Metallo-beta-lactamase domain-containing protein</fullName>
    </recommendedName>
</protein>
<feature type="domain" description="Metallo-beta-lactamase" evidence="3">
    <location>
        <begin position="16"/>
        <end position="250"/>
    </location>
</feature>
<dbReference type="RefSeq" id="WP_153405336.1">
    <property type="nucleotide sequence ID" value="NZ_ML762436.1"/>
</dbReference>
<dbReference type="OrthoDB" id="9803916at2"/>
<comment type="caution">
    <text evidence="4">The sequence shown here is derived from an EMBL/GenBank/DDBJ whole genome shotgun (WGS) entry which is preliminary data.</text>
</comment>
<dbReference type="SUPFAM" id="SSF56281">
    <property type="entry name" value="Metallo-hydrolase/oxidoreductase"/>
    <property type="match status" value="1"/>
</dbReference>
<dbReference type="InterPro" id="IPR001279">
    <property type="entry name" value="Metallo-B-lactamas"/>
</dbReference>
<dbReference type="GO" id="GO:0003723">
    <property type="term" value="F:RNA binding"/>
    <property type="evidence" value="ECO:0007669"/>
    <property type="project" value="UniProtKB-KW"/>
</dbReference>
<keyword evidence="5" id="KW-1185">Reference proteome</keyword>
<dbReference type="InterPro" id="IPR042173">
    <property type="entry name" value="RNase_J_2"/>
</dbReference>
<dbReference type="EMBL" id="WEID01000076">
    <property type="protein sequence ID" value="KAB8129334.1"/>
    <property type="molecule type" value="Genomic_DNA"/>
</dbReference>
<dbReference type="InterPro" id="IPR036866">
    <property type="entry name" value="RibonucZ/Hydroxyglut_hydro"/>
</dbReference>
<evidence type="ECO:0000313" key="4">
    <source>
        <dbReference type="EMBL" id="KAB8129334.1"/>
    </source>
</evidence>
<dbReference type="Pfam" id="PF12706">
    <property type="entry name" value="Lactamase_B_2"/>
    <property type="match status" value="1"/>
</dbReference>
<name>A0A7C8KSP7_9BACI</name>
<reference evidence="4 5" key="1">
    <citation type="submission" date="2019-10" db="EMBL/GenBank/DDBJ databases">
        <title>Gracilibacillus sp. nov. isolated from rice seeds.</title>
        <authorList>
            <person name="He S."/>
        </authorList>
    </citation>
    <scope>NUCLEOTIDE SEQUENCE [LARGE SCALE GENOMIC DNA]</scope>
    <source>
        <strain evidence="4 5">TD8</strain>
    </source>
</reference>
<dbReference type="CDD" id="cd07732">
    <property type="entry name" value="metallo-hydrolase-like_MBL-fold"/>
    <property type="match status" value="1"/>
</dbReference>
<dbReference type="PANTHER" id="PTHR43694">
    <property type="entry name" value="RIBONUCLEASE J"/>
    <property type="match status" value="1"/>
</dbReference>
<keyword evidence="1" id="KW-0269">Exonuclease</keyword>
<evidence type="ECO:0000259" key="3">
    <source>
        <dbReference type="SMART" id="SM00849"/>
    </source>
</evidence>
<proteinExistence type="predicted"/>
<keyword evidence="1" id="KW-0540">Nuclease</keyword>
<accession>A0A7C8KSP7</accession>
<sequence>MTRTTLTFWSGLRTIGGNIVEICHGDDRVIFDFGLVYDPKSSFLNKATISKKTYTADMLKLGAIPAIDEIYSSVDLEQMENVKPYDQGSSRNTAVYISHLHLDHIGAIDTIAEQIPVYMSEDSKKLYEAFCKTDQPFSREREVTGVTYQKEKHMGQIKITPFQTDHDVFGAMALLIETPDVTILYSGDIRMHGKHPEYNERMLAHLAQVDIDLLLIEGTAFRPEELKVKPLLQIESDIQKHVVELIATSEKLALFNLYHLNLDRIQQFIAAAKETSREIVFEVETAYIVDQLLPQEEIAVYDNERMNYETDWKQVLINKYPRVTNEQINKNPGNYLVQSSFQYVMNLLDISENTAVYLHSNGMPLGKFDPNYDRLLALLAHLDVEYHSLDVSGHATEEDILEIIAKIHPQLVIPWHSHYPELVVPKDPDQAVFLPKPKTVYYFNDGQLKEGETEQK</sequence>
<dbReference type="GO" id="GO:0004527">
    <property type="term" value="F:exonuclease activity"/>
    <property type="evidence" value="ECO:0007669"/>
    <property type="project" value="UniProtKB-KW"/>
</dbReference>
<dbReference type="PANTHER" id="PTHR43694:SF1">
    <property type="entry name" value="RIBONUCLEASE J"/>
    <property type="match status" value="1"/>
</dbReference>
<keyword evidence="2" id="KW-0694">RNA-binding</keyword>
<evidence type="ECO:0000313" key="5">
    <source>
        <dbReference type="Proteomes" id="UP000480246"/>
    </source>
</evidence>
<dbReference type="Gene3D" id="3.40.50.10710">
    <property type="entry name" value="Metallo-hydrolase/oxidoreductase"/>
    <property type="match status" value="1"/>
</dbReference>
<dbReference type="AlphaFoldDB" id="A0A7C8KSP7"/>
<evidence type="ECO:0000256" key="2">
    <source>
        <dbReference type="ARBA" id="ARBA00022884"/>
    </source>
</evidence>
<dbReference type="Gene3D" id="3.60.15.10">
    <property type="entry name" value="Ribonuclease Z/Hydroxyacylglutathione hydrolase-like"/>
    <property type="match status" value="1"/>
</dbReference>